<dbReference type="RefSeq" id="WP_166032448.1">
    <property type="nucleotide sequence ID" value="NZ_CP048877.1"/>
</dbReference>
<protein>
    <submittedName>
        <fullName evidence="1">Uncharacterized protein</fullName>
    </submittedName>
</protein>
<dbReference type="KEGG" id="tav:G4V39_08080"/>
<dbReference type="SUPFAM" id="SSF57903">
    <property type="entry name" value="FYVE/PHD zinc finger"/>
    <property type="match status" value="1"/>
</dbReference>
<organism evidence="1 2">
    <name type="scientific">Thermosulfuriphilus ammonigenes</name>
    <dbReference type="NCBI Taxonomy" id="1936021"/>
    <lineage>
        <taxon>Bacteria</taxon>
        <taxon>Pseudomonadati</taxon>
        <taxon>Thermodesulfobacteriota</taxon>
        <taxon>Thermodesulfobacteria</taxon>
        <taxon>Thermodesulfobacteriales</taxon>
        <taxon>Thermodesulfobacteriaceae</taxon>
        <taxon>Thermosulfuriphilus</taxon>
    </lineage>
</organism>
<dbReference type="EMBL" id="CP048877">
    <property type="protein sequence ID" value="QIJ72230.1"/>
    <property type="molecule type" value="Genomic_DNA"/>
</dbReference>
<dbReference type="InterPro" id="IPR011011">
    <property type="entry name" value="Znf_FYVE_PHD"/>
</dbReference>
<dbReference type="AlphaFoldDB" id="A0A6G7PX89"/>
<evidence type="ECO:0000313" key="1">
    <source>
        <dbReference type="EMBL" id="QIJ72230.1"/>
    </source>
</evidence>
<gene>
    <name evidence="1" type="ORF">G4V39_08080</name>
</gene>
<sequence>MGRGRQRRGKKVVSGRCEVCGEEKPFCWRCRQCGYLICQECMMTFPRRFSCNSITWVCPNCLNWEVL</sequence>
<dbReference type="Proteomes" id="UP000502179">
    <property type="component" value="Chromosome"/>
</dbReference>
<accession>A0A6G7PX89</accession>
<proteinExistence type="predicted"/>
<keyword evidence="2" id="KW-1185">Reference proteome</keyword>
<reference evidence="1 2" key="1">
    <citation type="submission" date="2020-02" db="EMBL/GenBank/DDBJ databases">
        <title>Genome analysis of Thermosulfuriphilus ammonigenes ST65T, an anaerobic thermophilic chemolithoautotrophic bacterium isolated from a deep-sea hydrothermal vent.</title>
        <authorList>
            <person name="Slobodkina G."/>
            <person name="Allioux M."/>
            <person name="Merkel A."/>
            <person name="Alain K."/>
            <person name="Jebbar M."/>
            <person name="Slobodkin A."/>
        </authorList>
    </citation>
    <scope>NUCLEOTIDE SEQUENCE [LARGE SCALE GENOMIC DNA]</scope>
    <source>
        <strain evidence="1 2">ST65</strain>
    </source>
</reference>
<evidence type="ECO:0000313" key="2">
    <source>
        <dbReference type="Proteomes" id="UP000502179"/>
    </source>
</evidence>
<name>A0A6G7PX89_9BACT</name>